<evidence type="ECO:0000256" key="13">
    <source>
        <dbReference type="PIRSR" id="PIRSR604469-1"/>
    </source>
</evidence>
<dbReference type="Proteomes" id="UP000295371">
    <property type="component" value="Unassembled WGS sequence"/>
</dbReference>
<dbReference type="PANTHER" id="PTHR43344">
    <property type="entry name" value="PHOSPHOSERINE PHOSPHATASE"/>
    <property type="match status" value="1"/>
</dbReference>
<comment type="catalytic activity">
    <reaction evidence="12">
        <text>O-phospho-D-serine + H2O = D-serine + phosphate</text>
        <dbReference type="Rhea" id="RHEA:24873"/>
        <dbReference type="ChEBI" id="CHEBI:15377"/>
        <dbReference type="ChEBI" id="CHEBI:35247"/>
        <dbReference type="ChEBI" id="CHEBI:43474"/>
        <dbReference type="ChEBI" id="CHEBI:58680"/>
        <dbReference type="EC" id="3.1.3.3"/>
    </reaction>
</comment>
<dbReference type="Gene3D" id="3.40.50.1000">
    <property type="entry name" value="HAD superfamily/HAD-like"/>
    <property type="match status" value="1"/>
</dbReference>
<dbReference type="NCBIfam" id="TIGR01488">
    <property type="entry name" value="HAD-SF-IB"/>
    <property type="match status" value="1"/>
</dbReference>
<comment type="cofactor">
    <cofactor evidence="1">
        <name>Mg(2+)</name>
        <dbReference type="ChEBI" id="CHEBI:18420"/>
    </cofactor>
</comment>
<evidence type="ECO:0000256" key="3">
    <source>
        <dbReference type="ARBA" id="ARBA00009184"/>
    </source>
</evidence>
<evidence type="ECO:0000256" key="7">
    <source>
        <dbReference type="ARBA" id="ARBA00022801"/>
    </source>
</evidence>
<evidence type="ECO:0000313" key="14">
    <source>
        <dbReference type="EMBL" id="TDT34557.1"/>
    </source>
</evidence>
<dbReference type="UniPathway" id="UPA00135">
    <property type="reaction ID" value="UER00198"/>
</dbReference>
<dbReference type="Pfam" id="PF12710">
    <property type="entry name" value="HAD"/>
    <property type="match status" value="1"/>
</dbReference>
<evidence type="ECO:0000256" key="9">
    <source>
        <dbReference type="ARBA" id="ARBA00023299"/>
    </source>
</evidence>
<reference evidence="14 15" key="1">
    <citation type="submission" date="2019-03" db="EMBL/GenBank/DDBJ databases">
        <title>Genomic Encyclopedia of Archaeal and Bacterial Type Strains, Phase II (KMG-II): from individual species to whole genera.</title>
        <authorList>
            <person name="Goeker M."/>
        </authorList>
    </citation>
    <scope>NUCLEOTIDE SEQUENCE [LARGE SCALE GENOMIC DNA]</scope>
    <source>
        <strain evidence="14 15">DSM 24323</strain>
    </source>
</reference>
<dbReference type="EC" id="3.1.3.3" evidence="4"/>
<keyword evidence="15" id="KW-1185">Reference proteome</keyword>
<evidence type="ECO:0000256" key="1">
    <source>
        <dbReference type="ARBA" id="ARBA00001946"/>
    </source>
</evidence>
<gene>
    <name evidence="14" type="ORF">CLV29_2229</name>
</gene>
<evidence type="ECO:0000256" key="2">
    <source>
        <dbReference type="ARBA" id="ARBA00005135"/>
    </source>
</evidence>
<name>A0A4R7JCV7_9ACTN</name>
<dbReference type="GO" id="GO:0000287">
    <property type="term" value="F:magnesium ion binding"/>
    <property type="evidence" value="ECO:0007669"/>
    <property type="project" value="TreeGrafter"/>
</dbReference>
<dbReference type="GO" id="GO:0005737">
    <property type="term" value="C:cytoplasm"/>
    <property type="evidence" value="ECO:0007669"/>
    <property type="project" value="TreeGrafter"/>
</dbReference>
<dbReference type="InterPro" id="IPR023214">
    <property type="entry name" value="HAD_sf"/>
</dbReference>
<dbReference type="GO" id="GO:0006564">
    <property type="term" value="P:L-serine biosynthetic process"/>
    <property type="evidence" value="ECO:0007669"/>
    <property type="project" value="UniProtKB-KW"/>
</dbReference>
<comment type="similarity">
    <text evidence="3">Belongs to the HAD-like hydrolase superfamily. SerB family.</text>
</comment>
<sequence>MSAAPLELPLGAHPVISRDVAGPELYGWWRRDPGGLVPVEANDRTEGVDRCDIVGALAEAPPGLLVMDVDSTLITAEQIELLADHAGVRDRVAEVTERAMRGELDFAASLAERVATLAGLPVEVIEEVRQSISLSPGAIELIAAVRRHGGQVGLISGGFIEITGPIAEALDITLIRANRLEVVDGILTGRTTGPVIDRAAKQHWLEAYAQTLGVPRELTVAIGDGANDLDMLAAAGLGIAYCAKPVVAAAADASIGFPRLDAAAVFLGLI</sequence>
<proteinExistence type="inferred from homology"/>
<evidence type="ECO:0000256" key="8">
    <source>
        <dbReference type="ARBA" id="ARBA00022842"/>
    </source>
</evidence>
<comment type="pathway">
    <text evidence="2">Amino-acid biosynthesis; L-serine biosynthesis; L-serine from 3-phospho-D-glycerate: step 3/3.</text>
</comment>
<dbReference type="InterPro" id="IPR036412">
    <property type="entry name" value="HAD-like_sf"/>
</dbReference>
<keyword evidence="5" id="KW-0028">Amino-acid biosynthesis</keyword>
<dbReference type="SUPFAM" id="SSF56784">
    <property type="entry name" value="HAD-like"/>
    <property type="match status" value="1"/>
</dbReference>
<keyword evidence="6" id="KW-0479">Metal-binding</keyword>
<dbReference type="InterPro" id="IPR004469">
    <property type="entry name" value="PSP"/>
</dbReference>
<evidence type="ECO:0000256" key="4">
    <source>
        <dbReference type="ARBA" id="ARBA00012640"/>
    </source>
</evidence>
<evidence type="ECO:0000313" key="15">
    <source>
        <dbReference type="Proteomes" id="UP000295371"/>
    </source>
</evidence>
<evidence type="ECO:0000256" key="12">
    <source>
        <dbReference type="ARBA" id="ARBA00048523"/>
    </source>
</evidence>
<dbReference type="SFLD" id="SFLDF00029">
    <property type="entry name" value="phosphoserine_phosphatase"/>
    <property type="match status" value="1"/>
</dbReference>
<keyword evidence="8" id="KW-0460">Magnesium</keyword>
<evidence type="ECO:0000256" key="6">
    <source>
        <dbReference type="ARBA" id="ARBA00022723"/>
    </source>
</evidence>
<accession>A0A4R7JCV7</accession>
<evidence type="ECO:0000256" key="10">
    <source>
        <dbReference type="ARBA" id="ARBA00031693"/>
    </source>
</evidence>
<dbReference type="GO" id="GO:0036424">
    <property type="term" value="F:L-phosphoserine phosphatase activity"/>
    <property type="evidence" value="ECO:0007669"/>
    <property type="project" value="InterPro"/>
</dbReference>
<feature type="active site" description="Proton donor" evidence="13">
    <location>
        <position position="70"/>
    </location>
</feature>
<evidence type="ECO:0000256" key="11">
    <source>
        <dbReference type="ARBA" id="ARBA00048138"/>
    </source>
</evidence>
<comment type="catalytic activity">
    <reaction evidence="11">
        <text>O-phospho-L-serine + H2O = L-serine + phosphate</text>
        <dbReference type="Rhea" id="RHEA:21208"/>
        <dbReference type="ChEBI" id="CHEBI:15377"/>
        <dbReference type="ChEBI" id="CHEBI:33384"/>
        <dbReference type="ChEBI" id="CHEBI:43474"/>
        <dbReference type="ChEBI" id="CHEBI:57524"/>
        <dbReference type="EC" id="3.1.3.3"/>
    </reaction>
</comment>
<dbReference type="PANTHER" id="PTHR43344:SF2">
    <property type="entry name" value="PHOSPHOSERINE PHOSPHATASE"/>
    <property type="match status" value="1"/>
</dbReference>
<dbReference type="SFLD" id="SFLDG01137">
    <property type="entry name" value="C1.6.1:_Phosphoserine_Phosphat"/>
    <property type="match status" value="1"/>
</dbReference>
<feature type="active site" description="Nucleophile" evidence="13">
    <location>
        <position position="68"/>
    </location>
</feature>
<keyword evidence="7" id="KW-0378">Hydrolase</keyword>
<dbReference type="AlphaFoldDB" id="A0A4R7JCV7"/>
<dbReference type="EMBL" id="SOAW01000001">
    <property type="protein sequence ID" value="TDT34557.1"/>
    <property type="molecule type" value="Genomic_DNA"/>
</dbReference>
<dbReference type="SFLD" id="SFLDG01136">
    <property type="entry name" value="C1.6:_Phosphoserine_Phosphatas"/>
    <property type="match status" value="1"/>
</dbReference>
<protein>
    <recommendedName>
        <fullName evidence="4">phosphoserine phosphatase</fullName>
        <ecNumber evidence="4">3.1.3.3</ecNumber>
    </recommendedName>
    <alternativeName>
        <fullName evidence="10">O-phosphoserine phosphohydrolase</fullName>
    </alternativeName>
</protein>
<dbReference type="SFLD" id="SFLDS00003">
    <property type="entry name" value="Haloacid_Dehalogenase"/>
    <property type="match status" value="1"/>
</dbReference>
<evidence type="ECO:0000256" key="5">
    <source>
        <dbReference type="ARBA" id="ARBA00022605"/>
    </source>
</evidence>
<dbReference type="InterPro" id="IPR050582">
    <property type="entry name" value="HAD-like_SerB"/>
</dbReference>
<dbReference type="NCBIfam" id="TIGR00338">
    <property type="entry name" value="serB"/>
    <property type="match status" value="1"/>
</dbReference>
<keyword evidence="9" id="KW-0718">Serine biosynthesis</keyword>
<comment type="caution">
    <text evidence="14">The sequence shown here is derived from an EMBL/GenBank/DDBJ whole genome shotgun (WGS) entry which is preliminary data.</text>
</comment>
<dbReference type="CDD" id="cd07500">
    <property type="entry name" value="HAD_PSP"/>
    <property type="match status" value="1"/>
</dbReference>
<organism evidence="14 15">
    <name type="scientific">Naumannella halotolerans</name>
    <dbReference type="NCBI Taxonomy" id="993414"/>
    <lineage>
        <taxon>Bacteria</taxon>
        <taxon>Bacillati</taxon>
        <taxon>Actinomycetota</taxon>
        <taxon>Actinomycetes</taxon>
        <taxon>Propionibacteriales</taxon>
        <taxon>Propionibacteriaceae</taxon>
        <taxon>Naumannella</taxon>
    </lineage>
</organism>